<organism evidence="1 2">
    <name type="scientific">Gryllus bimaculatus nudivirus</name>
    <dbReference type="NCBI Taxonomy" id="432587"/>
    <lineage>
        <taxon>Viruses</taxon>
        <taxon>Viruses incertae sedis</taxon>
        <taxon>Naldaviricetes</taxon>
        <taxon>Lefavirales</taxon>
        <taxon>Nudiviridae</taxon>
        <taxon>Alphanudivirus</taxon>
        <taxon>Alphanudivirus grybimaculati</taxon>
    </lineage>
</organism>
<keyword evidence="2" id="KW-1185">Reference proteome</keyword>
<dbReference type="KEGG" id="vg:4960868"/>
<dbReference type="Proteomes" id="UP000203733">
    <property type="component" value="Segment"/>
</dbReference>
<evidence type="ECO:0000313" key="1">
    <source>
        <dbReference type="EMBL" id="ABO45374.1"/>
    </source>
</evidence>
<name>A4L204_9VIRU</name>
<dbReference type="RefSeq" id="YP_001111308.1">
    <property type="nucleotide sequence ID" value="NC_009240.1"/>
</dbReference>
<evidence type="ECO:0000313" key="2">
    <source>
        <dbReference type="Proteomes" id="UP000203733"/>
    </source>
</evidence>
<accession>A4L204</accession>
<sequence>MIVAFGNTEGKIFGVKNLLVDSNNISLKLCKINILNDDYDLLIIDRYPTDVVSRVDVTEVLQVITKILQKTNPPEKLTVYLPKMSRDEYKSFNIQSQFMNLSVFKNTIVEIKFIS</sequence>
<proteinExistence type="predicted"/>
<dbReference type="EMBL" id="EF203088">
    <property type="protein sequence ID" value="ABO45374.1"/>
    <property type="molecule type" value="Genomic_DNA"/>
</dbReference>
<protein>
    <submittedName>
        <fullName evidence="1">Uncharacterized protein</fullName>
    </submittedName>
</protein>
<reference evidence="1 2" key="1">
    <citation type="journal article" date="2007" name="J. Virol.">
        <title>The genome of Gryllus bimaculatus nudivirus indicates an ancient diversification of baculovirus-related nonoccluded nudiviruses of insects.</title>
        <authorList>
            <person name="Wang Y."/>
            <person name="Kleespies R.G."/>
            <person name="Huger A.M."/>
            <person name="Jehle J.A."/>
        </authorList>
    </citation>
    <scope>NUCLEOTIDE SEQUENCE [LARGE SCALE GENOMIC DNA]</scope>
</reference>
<dbReference type="GeneID" id="4960868"/>